<dbReference type="Pfam" id="PF01754">
    <property type="entry name" value="zf-A20"/>
    <property type="match status" value="1"/>
</dbReference>
<dbReference type="EMBL" id="CASHTH010002385">
    <property type="protein sequence ID" value="CAI8029177.1"/>
    <property type="molecule type" value="Genomic_DNA"/>
</dbReference>
<name>A0AA35SHT2_GEOBA</name>
<comment type="caution">
    <text evidence="8">The sequence shown here is derived from an EMBL/GenBank/DDBJ whole genome shotgun (WGS) entry which is preliminary data.</text>
</comment>
<dbReference type="SMART" id="SM00259">
    <property type="entry name" value="ZnF_A20"/>
    <property type="match status" value="1"/>
</dbReference>
<feature type="domain" description="AN1-type" evidence="7">
    <location>
        <begin position="116"/>
        <end position="165"/>
    </location>
</feature>
<dbReference type="InterPro" id="IPR050652">
    <property type="entry name" value="AN1_A20_ZnFinger"/>
</dbReference>
<evidence type="ECO:0000256" key="4">
    <source>
        <dbReference type="PROSITE-ProRule" id="PRU00449"/>
    </source>
</evidence>
<evidence type="ECO:0000313" key="8">
    <source>
        <dbReference type="EMBL" id="CAI8029177.1"/>
    </source>
</evidence>
<keyword evidence="9" id="KW-1185">Reference proteome</keyword>
<keyword evidence="1" id="KW-0479">Metal-binding</keyword>
<evidence type="ECO:0000256" key="3">
    <source>
        <dbReference type="ARBA" id="ARBA00022833"/>
    </source>
</evidence>
<dbReference type="SUPFAM" id="SSF118310">
    <property type="entry name" value="AN1-like Zinc finger"/>
    <property type="match status" value="1"/>
</dbReference>
<sequence length="194" mass="21812">MAEAGEGEPKRCPCGFWGSPQTNNLCSKCYKECQQQRKEVASASGDKNATQLLTQYDLLSGGLGSSRTGSVEIREPQEDQNEGENEGPTSETEADRMNKEKEDDAGNFLPGDLPDQRNRKRCWSCKAKLELAQRSLGECKCGYVFCFLHRLPEQHQCAYDHKEGGRQEALKTMVPASKKKFGRSFHRMDSRPEQ</sequence>
<evidence type="ECO:0000259" key="7">
    <source>
        <dbReference type="PROSITE" id="PS51039"/>
    </source>
</evidence>
<dbReference type="SUPFAM" id="SSF57716">
    <property type="entry name" value="Glucocorticoid receptor-like (DNA-binding domain)"/>
    <property type="match status" value="1"/>
</dbReference>
<organism evidence="8 9">
    <name type="scientific">Geodia barretti</name>
    <name type="common">Barrett's horny sponge</name>
    <dbReference type="NCBI Taxonomy" id="519541"/>
    <lineage>
        <taxon>Eukaryota</taxon>
        <taxon>Metazoa</taxon>
        <taxon>Porifera</taxon>
        <taxon>Demospongiae</taxon>
        <taxon>Heteroscleromorpha</taxon>
        <taxon>Tetractinellida</taxon>
        <taxon>Astrophorina</taxon>
        <taxon>Geodiidae</taxon>
        <taxon>Geodia</taxon>
    </lineage>
</organism>
<keyword evidence="2 4" id="KW-0863">Zinc-finger</keyword>
<keyword evidence="3" id="KW-0862">Zinc</keyword>
<dbReference type="InterPro" id="IPR000058">
    <property type="entry name" value="Znf_AN1"/>
</dbReference>
<proteinExistence type="predicted"/>
<feature type="domain" description="A20-type" evidence="6">
    <location>
        <begin position="6"/>
        <end position="38"/>
    </location>
</feature>
<dbReference type="PROSITE" id="PS51036">
    <property type="entry name" value="ZF_A20"/>
    <property type="match status" value="1"/>
</dbReference>
<dbReference type="PROSITE" id="PS51039">
    <property type="entry name" value="ZF_AN1"/>
    <property type="match status" value="1"/>
</dbReference>
<gene>
    <name evidence="8" type="ORF">GBAR_LOCUS16583</name>
</gene>
<dbReference type="InterPro" id="IPR035896">
    <property type="entry name" value="AN1-like_Znf"/>
</dbReference>
<dbReference type="GO" id="GO:0003677">
    <property type="term" value="F:DNA binding"/>
    <property type="evidence" value="ECO:0007669"/>
    <property type="project" value="InterPro"/>
</dbReference>
<evidence type="ECO:0000313" key="9">
    <source>
        <dbReference type="Proteomes" id="UP001174909"/>
    </source>
</evidence>
<dbReference type="AlphaFoldDB" id="A0AA35SHT2"/>
<evidence type="ECO:0000256" key="5">
    <source>
        <dbReference type="SAM" id="MobiDB-lite"/>
    </source>
</evidence>
<evidence type="ECO:0000259" key="6">
    <source>
        <dbReference type="PROSITE" id="PS51036"/>
    </source>
</evidence>
<dbReference type="Gene3D" id="4.10.1110.10">
    <property type="entry name" value="AN1-like Zinc finger"/>
    <property type="match status" value="1"/>
</dbReference>
<dbReference type="Gene3D" id="1.20.5.4770">
    <property type="match status" value="1"/>
</dbReference>
<reference evidence="8" key="1">
    <citation type="submission" date="2023-03" db="EMBL/GenBank/DDBJ databases">
        <authorList>
            <person name="Steffen K."/>
            <person name="Cardenas P."/>
        </authorList>
    </citation>
    <scope>NUCLEOTIDE SEQUENCE</scope>
</reference>
<protein>
    <submittedName>
        <fullName evidence="8">AN1-type zinc finger protein 3 homolog</fullName>
    </submittedName>
</protein>
<feature type="compositionally biased region" description="Basic and acidic residues" evidence="5">
    <location>
        <begin position="93"/>
        <end position="104"/>
    </location>
</feature>
<dbReference type="SMART" id="SM00154">
    <property type="entry name" value="ZnF_AN1"/>
    <property type="match status" value="1"/>
</dbReference>
<evidence type="ECO:0000256" key="1">
    <source>
        <dbReference type="ARBA" id="ARBA00022723"/>
    </source>
</evidence>
<dbReference type="Pfam" id="PF01428">
    <property type="entry name" value="zf-AN1"/>
    <property type="match status" value="1"/>
</dbReference>
<accession>A0AA35SHT2</accession>
<dbReference type="GO" id="GO:0008270">
    <property type="term" value="F:zinc ion binding"/>
    <property type="evidence" value="ECO:0007669"/>
    <property type="project" value="UniProtKB-KW"/>
</dbReference>
<feature type="region of interest" description="Disordered" evidence="5">
    <location>
        <begin position="60"/>
        <end position="112"/>
    </location>
</feature>
<dbReference type="PANTHER" id="PTHR10634:SF67">
    <property type="entry name" value="AN1-TYPE ZINC FINGER PROTEIN 3"/>
    <property type="match status" value="1"/>
</dbReference>
<evidence type="ECO:0000256" key="2">
    <source>
        <dbReference type="ARBA" id="ARBA00022771"/>
    </source>
</evidence>
<dbReference type="PANTHER" id="PTHR10634">
    <property type="entry name" value="AN1-TYPE ZINC FINGER PROTEIN"/>
    <property type="match status" value="1"/>
</dbReference>
<dbReference type="InterPro" id="IPR002653">
    <property type="entry name" value="Znf_A20"/>
</dbReference>
<dbReference type="Proteomes" id="UP001174909">
    <property type="component" value="Unassembled WGS sequence"/>
</dbReference>